<evidence type="ECO:0000256" key="5">
    <source>
        <dbReference type="ARBA" id="ARBA00022989"/>
    </source>
</evidence>
<comment type="similarity">
    <text evidence="2">Belongs to the DoxX family.</text>
</comment>
<feature type="transmembrane region" description="Helical" evidence="7">
    <location>
        <begin position="12"/>
        <end position="29"/>
    </location>
</feature>
<protein>
    <submittedName>
        <fullName evidence="8">Membrane protein</fullName>
    </submittedName>
</protein>
<evidence type="ECO:0000256" key="6">
    <source>
        <dbReference type="ARBA" id="ARBA00023136"/>
    </source>
</evidence>
<feature type="transmembrane region" description="Helical" evidence="7">
    <location>
        <begin position="108"/>
        <end position="128"/>
    </location>
</feature>
<proteinExistence type="inferred from homology"/>
<comment type="caution">
    <text evidence="8">The sequence shown here is derived from an EMBL/GenBank/DDBJ whole genome shotgun (WGS) entry which is preliminary data.</text>
</comment>
<accession>A0A011MIM8</accession>
<evidence type="ECO:0000256" key="2">
    <source>
        <dbReference type="ARBA" id="ARBA00006679"/>
    </source>
</evidence>
<dbReference type="InterPro" id="IPR051907">
    <property type="entry name" value="DoxX-like_oxidoreductase"/>
</dbReference>
<dbReference type="Proteomes" id="UP000054123">
    <property type="component" value="Unassembled WGS sequence"/>
</dbReference>
<evidence type="ECO:0000313" key="8">
    <source>
        <dbReference type="EMBL" id="EXI62331.1"/>
    </source>
</evidence>
<reference evidence="8 9" key="1">
    <citation type="journal article" date="2014" name="Genome Announc.">
        <title>Genome Sequence of a Presumptive Mannheimia haemolytica Strain with an A1/A6-Cross-Reactive Serotype from a White-Tailed Deer (Odocoileus virginianus).</title>
        <authorList>
            <person name="Lawrence P.K."/>
            <person name="Bey R.F."/>
            <person name="Wiener B."/>
            <person name="Kittichotirat W."/>
            <person name="Bumgarner R.E."/>
        </authorList>
    </citation>
    <scope>NUCLEOTIDE SEQUENCE [LARGE SCALE GENOMIC DNA]</scope>
    <source>
        <strain evidence="8 9">PKL10</strain>
    </source>
</reference>
<dbReference type="PANTHER" id="PTHR33452">
    <property type="entry name" value="OXIDOREDUCTASE CATD-RELATED"/>
    <property type="match status" value="1"/>
</dbReference>
<dbReference type="Pfam" id="PF07681">
    <property type="entry name" value="DoxX"/>
    <property type="match status" value="1"/>
</dbReference>
<evidence type="ECO:0000256" key="7">
    <source>
        <dbReference type="SAM" id="Phobius"/>
    </source>
</evidence>
<keyword evidence="6 7" id="KW-0472">Membrane</keyword>
<dbReference type="InterPro" id="IPR032808">
    <property type="entry name" value="DoxX"/>
</dbReference>
<gene>
    <name evidence="8" type="ORF">AK33_06350</name>
</gene>
<evidence type="ECO:0000256" key="1">
    <source>
        <dbReference type="ARBA" id="ARBA00004651"/>
    </source>
</evidence>
<name>A0A011MIM8_9PAST</name>
<keyword evidence="5 7" id="KW-1133">Transmembrane helix</keyword>
<comment type="subcellular location">
    <subcellularLocation>
        <location evidence="1">Cell membrane</location>
        <topology evidence="1">Multi-pass membrane protein</topology>
    </subcellularLocation>
</comment>
<evidence type="ECO:0000256" key="4">
    <source>
        <dbReference type="ARBA" id="ARBA00022692"/>
    </source>
</evidence>
<keyword evidence="4 7" id="KW-0812">Transmembrane</keyword>
<dbReference type="PATRIC" id="fig|1450449.3.peg.1240"/>
<evidence type="ECO:0000313" key="9">
    <source>
        <dbReference type="Proteomes" id="UP000054123"/>
    </source>
</evidence>
<organism evidence="8 9">
    <name type="scientific">Mannheimia granulomatis</name>
    <dbReference type="NCBI Taxonomy" id="85402"/>
    <lineage>
        <taxon>Bacteria</taxon>
        <taxon>Pseudomonadati</taxon>
        <taxon>Pseudomonadota</taxon>
        <taxon>Gammaproteobacteria</taxon>
        <taxon>Pasteurellales</taxon>
        <taxon>Pasteurellaceae</taxon>
        <taxon>Mannheimia</taxon>
    </lineage>
</organism>
<evidence type="ECO:0000256" key="3">
    <source>
        <dbReference type="ARBA" id="ARBA00022475"/>
    </source>
</evidence>
<dbReference type="PANTHER" id="PTHR33452:SF4">
    <property type="entry name" value="BLL4328 PROTEIN"/>
    <property type="match status" value="1"/>
</dbReference>
<dbReference type="AlphaFoldDB" id="A0A011MIM8"/>
<sequence length="136" mass="14659">MNATLDKLQPLALLITRVVAGYMFLLHGTSKFFEFPMSMTNGNGSVPLFSIYGVGGILEIVGGTFFILGLFTRQTAFILSGMMAYAFFIIHGAQGNVLLPLLNGGELAGLYSVLFLTFIFIGGGKYSLDAKLFNKA</sequence>
<dbReference type="STRING" id="1122190.GCA_000621105_01742"/>
<dbReference type="GO" id="GO:0005886">
    <property type="term" value="C:plasma membrane"/>
    <property type="evidence" value="ECO:0007669"/>
    <property type="project" value="UniProtKB-SubCell"/>
</dbReference>
<dbReference type="EMBL" id="JANJ01000004">
    <property type="protein sequence ID" value="EXI62331.1"/>
    <property type="molecule type" value="Genomic_DNA"/>
</dbReference>
<dbReference type="RefSeq" id="WP_027073592.1">
    <property type="nucleotide sequence ID" value="NZ_AVSP01000010.1"/>
</dbReference>
<dbReference type="OrthoDB" id="346004at2"/>
<keyword evidence="3" id="KW-1003">Cell membrane</keyword>
<feature type="transmembrane region" description="Helical" evidence="7">
    <location>
        <begin position="83"/>
        <end position="102"/>
    </location>
</feature>
<feature type="transmembrane region" description="Helical" evidence="7">
    <location>
        <begin position="49"/>
        <end position="71"/>
    </location>
</feature>
<keyword evidence="9" id="KW-1185">Reference proteome</keyword>